<dbReference type="Proteomes" id="UP000703661">
    <property type="component" value="Unassembled WGS sequence"/>
</dbReference>
<protein>
    <submittedName>
        <fullName evidence="1">Uncharacterized protein</fullName>
    </submittedName>
</protein>
<evidence type="ECO:0000313" key="1">
    <source>
        <dbReference type="EMBL" id="KAF9996245.1"/>
    </source>
</evidence>
<comment type="caution">
    <text evidence="1">The sequence shown here is derived from an EMBL/GenBank/DDBJ whole genome shotgun (WGS) entry which is preliminary data.</text>
</comment>
<sequence length="145" mass="16533">PTEEVDTTTDQVLQNKSAGVSFHIDLTNSEEGNTAKETLWRHSSIPTLEGAYLAILQQRHTEALEHIAAINLRLQETIDSTDTSVELTRQHWLERLGSWTSQRDNTADAIRTAMTPQPHYMDPREAADKYSQFLLQLQRGPRHNK</sequence>
<dbReference type="AlphaFoldDB" id="A0A9P6SSC5"/>
<accession>A0A9P6SSC5</accession>
<organism evidence="1 2">
    <name type="scientific">Entomortierella chlamydospora</name>
    <dbReference type="NCBI Taxonomy" id="101097"/>
    <lineage>
        <taxon>Eukaryota</taxon>
        <taxon>Fungi</taxon>
        <taxon>Fungi incertae sedis</taxon>
        <taxon>Mucoromycota</taxon>
        <taxon>Mortierellomycotina</taxon>
        <taxon>Mortierellomycetes</taxon>
        <taxon>Mortierellales</taxon>
        <taxon>Mortierellaceae</taxon>
        <taxon>Entomortierella</taxon>
    </lineage>
</organism>
<name>A0A9P6SSC5_9FUNG</name>
<reference evidence="1" key="1">
    <citation type="journal article" date="2020" name="Fungal Divers.">
        <title>Resolving the Mortierellaceae phylogeny through synthesis of multi-gene phylogenetics and phylogenomics.</title>
        <authorList>
            <person name="Vandepol N."/>
            <person name="Liber J."/>
            <person name="Desiro A."/>
            <person name="Na H."/>
            <person name="Kennedy M."/>
            <person name="Barry K."/>
            <person name="Grigoriev I.V."/>
            <person name="Miller A.N."/>
            <person name="O'Donnell K."/>
            <person name="Stajich J.E."/>
            <person name="Bonito G."/>
        </authorList>
    </citation>
    <scope>NUCLEOTIDE SEQUENCE</scope>
    <source>
        <strain evidence="1">NRRL 2769</strain>
    </source>
</reference>
<proteinExistence type="predicted"/>
<gene>
    <name evidence="1" type="ORF">BGZ80_007306</name>
</gene>
<evidence type="ECO:0000313" key="2">
    <source>
        <dbReference type="Proteomes" id="UP000703661"/>
    </source>
</evidence>
<dbReference type="EMBL" id="JAAAID010003713">
    <property type="protein sequence ID" value="KAF9996245.1"/>
    <property type="molecule type" value="Genomic_DNA"/>
</dbReference>
<feature type="non-terminal residue" evidence="1">
    <location>
        <position position="1"/>
    </location>
</feature>
<keyword evidence="2" id="KW-1185">Reference proteome</keyword>